<feature type="transmembrane region" description="Helical" evidence="11">
    <location>
        <begin position="130"/>
        <end position="151"/>
    </location>
</feature>
<evidence type="ECO:0000256" key="7">
    <source>
        <dbReference type="ARBA" id="ARBA00023170"/>
    </source>
</evidence>
<feature type="non-terminal residue" evidence="13">
    <location>
        <position position="284"/>
    </location>
</feature>
<evidence type="ECO:0000259" key="12">
    <source>
        <dbReference type="PROSITE" id="PS50262"/>
    </source>
</evidence>
<keyword evidence="5 10" id="KW-0297">G-protein coupled receptor</keyword>
<keyword evidence="3 10" id="KW-0812">Transmembrane</keyword>
<evidence type="ECO:0000256" key="4">
    <source>
        <dbReference type="ARBA" id="ARBA00022989"/>
    </source>
</evidence>
<keyword evidence="7 10" id="KW-0675">Receptor</keyword>
<keyword evidence="9 10" id="KW-0807">Transducer</keyword>
<comment type="subcellular location">
    <subcellularLocation>
        <location evidence="1">Cell membrane</location>
        <topology evidence="1">Multi-pass membrane protein</topology>
    </subcellularLocation>
</comment>
<evidence type="ECO:0000256" key="2">
    <source>
        <dbReference type="ARBA" id="ARBA00022475"/>
    </source>
</evidence>
<evidence type="ECO:0000256" key="6">
    <source>
        <dbReference type="ARBA" id="ARBA00023136"/>
    </source>
</evidence>
<dbReference type="InterPro" id="IPR017452">
    <property type="entry name" value="GPCR_Rhodpsn_7TM"/>
</dbReference>
<proteinExistence type="inferred from homology"/>
<evidence type="ECO:0000256" key="8">
    <source>
        <dbReference type="ARBA" id="ARBA00023180"/>
    </source>
</evidence>
<feature type="transmembrane region" description="Helical" evidence="11">
    <location>
        <begin position="16"/>
        <end position="38"/>
    </location>
</feature>
<evidence type="ECO:0000256" key="10">
    <source>
        <dbReference type="RuleBase" id="RU000688"/>
    </source>
</evidence>
<feature type="transmembrane region" description="Helical" evidence="11">
    <location>
        <begin position="211"/>
        <end position="233"/>
    </location>
</feature>
<evidence type="ECO:0000256" key="11">
    <source>
        <dbReference type="SAM" id="Phobius"/>
    </source>
</evidence>
<keyword evidence="8" id="KW-0325">Glycoprotein</keyword>
<accession>A0ABN8NB69</accession>
<dbReference type="PROSITE" id="PS00237">
    <property type="entry name" value="G_PROTEIN_RECEP_F1_1"/>
    <property type="match status" value="1"/>
</dbReference>
<protein>
    <recommendedName>
        <fullName evidence="12">G-protein coupled receptors family 1 profile domain-containing protein</fullName>
    </recommendedName>
</protein>
<keyword evidence="2" id="KW-1003">Cell membrane</keyword>
<keyword evidence="4 11" id="KW-1133">Transmembrane helix</keyword>
<feature type="transmembrane region" description="Helical" evidence="11">
    <location>
        <begin position="50"/>
        <end position="71"/>
    </location>
</feature>
<comment type="caution">
    <text evidence="13">The sequence shown here is derived from an EMBL/GenBank/DDBJ whole genome shotgun (WGS) entry which is preliminary data.</text>
</comment>
<dbReference type="PROSITE" id="PS50262">
    <property type="entry name" value="G_PROTEIN_RECEP_F1_2"/>
    <property type="match status" value="1"/>
</dbReference>
<organism evidence="13 14">
    <name type="scientific">Porites lobata</name>
    <dbReference type="NCBI Taxonomy" id="104759"/>
    <lineage>
        <taxon>Eukaryota</taxon>
        <taxon>Metazoa</taxon>
        <taxon>Cnidaria</taxon>
        <taxon>Anthozoa</taxon>
        <taxon>Hexacorallia</taxon>
        <taxon>Scleractinia</taxon>
        <taxon>Fungiina</taxon>
        <taxon>Poritidae</taxon>
        <taxon>Porites</taxon>
    </lineage>
</organism>
<keyword evidence="14" id="KW-1185">Reference proteome</keyword>
<gene>
    <name evidence="13" type="ORF">PLOB_00010028</name>
</gene>
<evidence type="ECO:0000256" key="3">
    <source>
        <dbReference type="ARBA" id="ARBA00022692"/>
    </source>
</evidence>
<evidence type="ECO:0000313" key="14">
    <source>
        <dbReference type="Proteomes" id="UP001159405"/>
    </source>
</evidence>
<evidence type="ECO:0000256" key="5">
    <source>
        <dbReference type="ARBA" id="ARBA00023040"/>
    </source>
</evidence>
<feature type="domain" description="G-protein coupled receptors family 1 profile" evidence="12">
    <location>
        <begin position="28"/>
        <end position="262"/>
    </location>
</feature>
<feature type="transmembrane region" description="Helical" evidence="11">
    <location>
        <begin position="239"/>
        <end position="261"/>
    </location>
</feature>
<dbReference type="PANTHER" id="PTHR24246:SF27">
    <property type="entry name" value="ADENOSINE RECEPTOR, ISOFORM A"/>
    <property type="match status" value="1"/>
</dbReference>
<feature type="transmembrane region" description="Helical" evidence="11">
    <location>
        <begin position="157"/>
        <end position="177"/>
    </location>
</feature>
<dbReference type="PRINTS" id="PR00237">
    <property type="entry name" value="GPCRRHODOPSN"/>
</dbReference>
<evidence type="ECO:0000256" key="1">
    <source>
        <dbReference type="ARBA" id="ARBA00004651"/>
    </source>
</evidence>
<keyword evidence="6 11" id="KW-0472">Membrane</keyword>
<dbReference type="Gene3D" id="1.20.1070.10">
    <property type="entry name" value="Rhodopsin 7-helix transmembrane proteins"/>
    <property type="match status" value="1"/>
</dbReference>
<feature type="transmembrane region" description="Helical" evidence="11">
    <location>
        <begin position="91"/>
        <end position="109"/>
    </location>
</feature>
<dbReference type="Proteomes" id="UP001159405">
    <property type="component" value="Unassembled WGS sequence"/>
</dbReference>
<evidence type="ECO:0000313" key="13">
    <source>
        <dbReference type="EMBL" id="CAH3047041.1"/>
    </source>
</evidence>
<comment type="similarity">
    <text evidence="10">Belongs to the G-protein coupled receptor 1 family.</text>
</comment>
<dbReference type="Pfam" id="PF00001">
    <property type="entry name" value="7tm_1"/>
    <property type="match status" value="2"/>
</dbReference>
<name>A0ABN8NB69_9CNID</name>
<dbReference type="InterPro" id="IPR000276">
    <property type="entry name" value="GPCR_Rhodpsn"/>
</dbReference>
<evidence type="ECO:0000256" key="9">
    <source>
        <dbReference type="ARBA" id="ARBA00023224"/>
    </source>
</evidence>
<dbReference type="SMART" id="SM01381">
    <property type="entry name" value="7TM_GPCR_Srsx"/>
    <property type="match status" value="1"/>
</dbReference>
<dbReference type="SUPFAM" id="SSF81321">
    <property type="entry name" value="Family A G protein-coupled receptor-like"/>
    <property type="match status" value="1"/>
</dbReference>
<sequence length="284" mass="32856">MKKTTALTAISVTVTIWNGILLVVALIANGLVCTAILINSDLRKRTSNTLLLLLSMSDFFVGLAVQPMYFIRRLLELHDRYVCWVLVTYRVLWHLSIGTSFLILCFISCERYIALFFAFKYKQIISTTRLLFFTGFFVISWTLFVISRFLGVESGKYYTAATSFIIIFVTIIIFVYFRIYRLALRHHSQIHSLHQNASTVAKERKVTKTTAYIIGSVLLCYSPLLISLVAVKFFEDKLFHYYVFPITDCMVFCNSSLNPLIYCWRNAELRRCIARLTGMKAREE</sequence>
<dbReference type="CDD" id="cd00637">
    <property type="entry name" value="7tm_classA_rhodopsin-like"/>
    <property type="match status" value="1"/>
</dbReference>
<dbReference type="PANTHER" id="PTHR24246">
    <property type="entry name" value="OLFACTORY RECEPTOR AND ADENOSINE RECEPTOR"/>
    <property type="match status" value="1"/>
</dbReference>
<reference evidence="13 14" key="1">
    <citation type="submission" date="2022-05" db="EMBL/GenBank/DDBJ databases">
        <authorList>
            <consortium name="Genoscope - CEA"/>
            <person name="William W."/>
        </authorList>
    </citation>
    <scope>NUCLEOTIDE SEQUENCE [LARGE SCALE GENOMIC DNA]</scope>
</reference>
<dbReference type="EMBL" id="CALNXK010000015">
    <property type="protein sequence ID" value="CAH3047041.1"/>
    <property type="molecule type" value="Genomic_DNA"/>
</dbReference>